<keyword evidence="2" id="KW-1185">Reference proteome</keyword>
<name>A0AAV1ABY5_VICFA</name>
<dbReference type="Proteomes" id="UP001157006">
    <property type="component" value="Chromosome 4"/>
</dbReference>
<dbReference type="EMBL" id="OX451739">
    <property type="protein sequence ID" value="CAI8607133.1"/>
    <property type="molecule type" value="Genomic_DNA"/>
</dbReference>
<dbReference type="AlphaFoldDB" id="A0AAV1ABY5"/>
<evidence type="ECO:0000313" key="2">
    <source>
        <dbReference type="Proteomes" id="UP001157006"/>
    </source>
</evidence>
<proteinExistence type="predicted"/>
<gene>
    <name evidence="1" type="ORF">VFH_IV023880</name>
</gene>
<evidence type="ECO:0000313" key="1">
    <source>
        <dbReference type="EMBL" id="CAI8607133.1"/>
    </source>
</evidence>
<accession>A0AAV1ABY5</accession>
<protein>
    <submittedName>
        <fullName evidence="1">Uncharacterized protein</fullName>
    </submittedName>
</protein>
<organism evidence="1 2">
    <name type="scientific">Vicia faba</name>
    <name type="common">Broad bean</name>
    <name type="synonym">Faba vulgaris</name>
    <dbReference type="NCBI Taxonomy" id="3906"/>
    <lineage>
        <taxon>Eukaryota</taxon>
        <taxon>Viridiplantae</taxon>
        <taxon>Streptophyta</taxon>
        <taxon>Embryophyta</taxon>
        <taxon>Tracheophyta</taxon>
        <taxon>Spermatophyta</taxon>
        <taxon>Magnoliopsida</taxon>
        <taxon>eudicotyledons</taxon>
        <taxon>Gunneridae</taxon>
        <taxon>Pentapetalae</taxon>
        <taxon>rosids</taxon>
        <taxon>fabids</taxon>
        <taxon>Fabales</taxon>
        <taxon>Fabaceae</taxon>
        <taxon>Papilionoideae</taxon>
        <taxon>50 kb inversion clade</taxon>
        <taxon>NPAAA clade</taxon>
        <taxon>Hologalegina</taxon>
        <taxon>IRL clade</taxon>
        <taxon>Fabeae</taxon>
        <taxon>Vicia</taxon>
    </lineage>
</organism>
<reference evidence="1 2" key="1">
    <citation type="submission" date="2023-01" db="EMBL/GenBank/DDBJ databases">
        <authorList>
            <person name="Kreplak J."/>
        </authorList>
    </citation>
    <scope>NUCLEOTIDE SEQUENCE [LARGE SCALE GENOMIC DNA]</scope>
</reference>
<sequence>MEKGLFILQNHSLSKIRIDLPHSPITEESPSNPLNFLYFIIFINSSFGLKSRQEEDCENLANPRHIHLLTICKNATNSTKMNSQPSSFFNRITNLRLSSTITASAPLLWHCSSSASQHHYSFIIIIHDLLRQQRSHPPSLHQKFETTTQINIINLVYRHQSASRSYRHHRS</sequence>